<feature type="signal peptide" evidence="5">
    <location>
        <begin position="1"/>
        <end position="17"/>
    </location>
</feature>
<name>A0ABR1NLW0_DIAER</name>
<dbReference type="PANTHER" id="PTHR42973">
    <property type="entry name" value="BINDING OXIDOREDUCTASE, PUTATIVE (AFU_ORTHOLOGUE AFUA_1G17690)-RELATED"/>
    <property type="match status" value="1"/>
</dbReference>
<gene>
    <name evidence="7" type="ORF">SLS63_014027</name>
</gene>
<dbReference type="Pfam" id="PF01565">
    <property type="entry name" value="FAD_binding_4"/>
    <property type="match status" value="1"/>
</dbReference>
<dbReference type="InterPro" id="IPR006094">
    <property type="entry name" value="Oxid_FAD_bind_N"/>
</dbReference>
<evidence type="ECO:0000256" key="1">
    <source>
        <dbReference type="ARBA" id="ARBA00005466"/>
    </source>
</evidence>
<evidence type="ECO:0000256" key="5">
    <source>
        <dbReference type="SAM" id="SignalP"/>
    </source>
</evidence>
<dbReference type="PROSITE" id="PS51387">
    <property type="entry name" value="FAD_PCMH"/>
    <property type="match status" value="1"/>
</dbReference>
<dbReference type="InterPro" id="IPR016166">
    <property type="entry name" value="FAD-bd_PCMH"/>
</dbReference>
<keyword evidence="4" id="KW-0560">Oxidoreductase</keyword>
<dbReference type="Proteomes" id="UP001430848">
    <property type="component" value="Unassembled WGS sequence"/>
</dbReference>
<proteinExistence type="inferred from homology"/>
<evidence type="ECO:0000313" key="7">
    <source>
        <dbReference type="EMBL" id="KAK7706086.1"/>
    </source>
</evidence>
<dbReference type="InterPro" id="IPR016169">
    <property type="entry name" value="FAD-bd_PCMH_sub2"/>
</dbReference>
<protein>
    <recommendedName>
        <fullName evidence="6">FAD-binding PCMH-type domain-containing protein</fullName>
    </recommendedName>
</protein>
<evidence type="ECO:0000256" key="2">
    <source>
        <dbReference type="ARBA" id="ARBA00022630"/>
    </source>
</evidence>
<keyword evidence="8" id="KW-1185">Reference proteome</keyword>
<evidence type="ECO:0000313" key="8">
    <source>
        <dbReference type="Proteomes" id="UP001430848"/>
    </source>
</evidence>
<organism evidence="7 8">
    <name type="scientific">Diaporthe eres</name>
    <name type="common">Phomopsis oblonga</name>
    <dbReference type="NCBI Taxonomy" id="83184"/>
    <lineage>
        <taxon>Eukaryota</taxon>
        <taxon>Fungi</taxon>
        <taxon>Dikarya</taxon>
        <taxon>Ascomycota</taxon>
        <taxon>Pezizomycotina</taxon>
        <taxon>Sordariomycetes</taxon>
        <taxon>Sordariomycetidae</taxon>
        <taxon>Diaporthales</taxon>
        <taxon>Diaporthaceae</taxon>
        <taxon>Diaporthe</taxon>
        <taxon>Diaporthe eres species complex</taxon>
    </lineage>
</organism>
<evidence type="ECO:0000256" key="3">
    <source>
        <dbReference type="ARBA" id="ARBA00022827"/>
    </source>
</evidence>
<feature type="domain" description="FAD-binding PCMH-type" evidence="6">
    <location>
        <begin position="246"/>
        <end position="417"/>
    </location>
</feature>
<dbReference type="InterPro" id="IPR050416">
    <property type="entry name" value="FAD-linked_Oxidoreductase"/>
</dbReference>
<accession>A0ABR1NLW0</accession>
<evidence type="ECO:0000256" key="4">
    <source>
        <dbReference type="ARBA" id="ARBA00023002"/>
    </source>
</evidence>
<feature type="chain" id="PRO_5046892242" description="FAD-binding PCMH-type domain-containing protein" evidence="5">
    <location>
        <begin position="18"/>
        <end position="671"/>
    </location>
</feature>
<dbReference type="Gene3D" id="2.70.50.70">
    <property type="match status" value="1"/>
</dbReference>
<evidence type="ECO:0000259" key="6">
    <source>
        <dbReference type="PROSITE" id="PS51387"/>
    </source>
</evidence>
<dbReference type="Gene3D" id="3.30.465.10">
    <property type="match status" value="1"/>
</dbReference>
<keyword evidence="2" id="KW-0285">Flavoprotein</keyword>
<keyword evidence="3" id="KW-0274">FAD</keyword>
<comment type="caution">
    <text evidence="7">The sequence shown here is derived from an EMBL/GenBank/DDBJ whole genome shotgun (WGS) entry which is preliminary data.</text>
</comment>
<dbReference type="Pfam" id="PF03443">
    <property type="entry name" value="AA9"/>
    <property type="match status" value="1"/>
</dbReference>
<dbReference type="PANTHER" id="PTHR42973:SF22">
    <property type="entry name" value="FAD-BINDING PCMH-TYPE DOMAIN-CONTAINING PROTEIN-RELATED"/>
    <property type="match status" value="1"/>
</dbReference>
<dbReference type="EMBL" id="JAKNSF020000225">
    <property type="protein sequence ID" value="KAK7706086.1"/>
    <property type="molecule type" value="Genomic_DNA"/>
</dbReference>
<dbReference type="SUPFAM" id="SSF56176">
    <property type="entry name" value="FAD-binding/transporter-associated domain-like"/>
    <property type="match status" value="1"/>
</dbReference>
<keyword evidence="5" id="KW-0732">Signal</keyword>
<comment type="similarity">
    <text evidence="1">Belongs to the oxygen-dependent FAD-linked oxidoreductase family.</text>
</comment>
<reference evidence="7 8" key="1">
    <citation type="submission" date="2024-02" db="EMBL/GenBank/DDBJ databases">
        <title>De novo assembly and annotation of 12 fungi associated with fruit tree decline syndrome in Ontario, Canada.</title>
        <authorList>
            <person name="Sulman M."/>
            <person name="Ellouze W."/>
            <person name="Ilyukhin E."/>
        </authorList>
    </citation>
    <scope>NUCLEOTIDE SEQUENCE [LARGE SCALE GENOMIC DNA]</scope>
    <source>
        <strain evidence="7 8">M169</strain>
    </source>
</reference>
<sequence>MKFLLSVVALAAAVAEAHYTLPSINGGAEWANVRKTSNYQSNGPVTDVSSSAMTCYQLAAGNEGATTVNVQAGSSVAYNVKASVSHPGPFSAWLAKVPSGQTAASYDGSGANWFKIYQDYPTVASNGLTWPSQGKSTVNIPIPKCVANGEYLLRAEHIALHSASSVGGAQLYLSCAQINVSGGSGTANPTKVSFPGAYKANDPGLVVNIYYPCQALSAISALGNVFYPSSTQYNSTQQSYWTLQESSLHPSCIVQPSTAAQVGDAVSSLVSGNCSFAIKGRGHAPSAGFANIDDGVTIDLTRMKSVELQGDGNVARVGAGASWLDVYAFLDQSNKTVAGGRNGAVGVGGLTVGGGISYFSPQVGFTCDTLANVEVALGNGQVVNANAIENTDLFRALKGGLNNFGIVTRYDFSTIEYDGILGGTVGNDISQRDAVFDAFTNIAAAPDYDVHASIVVGLLYAAGKWSLSSTPIYTQPVLRPPVYDQLFSVPNISDSTAIQRLGTFANETGLPPLDGLFLTTTFGAAPGLLSSMFDILNQTLSSSSTVPSSTIWSFAFEPLPTVFVERGAGRNALGTSSADGNSIVLLLSAFWPGAADGDAVQAVSNSAFAALKDEAEKQGQAKRFVYANYAGQGQSPFQNYGEANVDFLRETAAKYDPQGVFRYNVPGGFKL</sequence>
<dbReference type="InterPro" id="IPR036318">
    <property type="entry name" value="FAD-bd_PCMH-like_sf"/>
</dbReference>
<dbReference type="CDD" id="cd21175">
    <property type="entry name" value="LPMO_AA9"/>
    <property type="match status" value="1"/>
</dbReference>
<dbReference type="InterPro" id="IPR005103">
    <property type="entry name" value="AA9_LPMO"/>
</dbReference>